<dbReference type="Proteomes" id="UP000708208">
    <property type="component" value="Unassembled WGS sequence"/>
</dbReference>
<gene>
    <name evidence="2" type="ORF">AFUS01_LOCUS37733</name>
</gene>
<protein>
    <submittedName>
        <fullName evidence="2">Uncharacterized protein</fullName>
    </submittedName>
</protein>
<keyword evidence="3" id="KW-1185">Reference proteome</keyword>
<comment type="caution">
    <text evidence="2">The sequence shown here is derived from an EMBL/GenBank/DDBJ whole genome shotgun (WGS) entry which is preliminary data.</text>
</comment>
<feature type="signal peptide" evidence="1">
    <location>
        <begin position="1"/>
        <end position="26"/>
    </location>
</feature>
<proteinExistence type="predicted"/>
<dbReference type="AlphaFoldDB" id="A0A8J2L905"/>
<evidence type="ECO:0000313" key="3">
    <source>
        <dbReference type="Proteomes" id="UP000708208"/>
    </source>
</evidence>
<sequence length="90" mass="9604">MRYVKHVQQSVMKFFIVLVLASAIVAFPQEGFIGGTGVIQVADNSDVGGGGSGNDPARAHDLGFLKMVPQDPNNSGLEFLLQHLPDPMPL</sequence>
<accession>A0A8J2L905</accession>
<evidence type="ECO:0000256" key="1">
    <source>
        <dbReference type="SAM" id="SignalP"/>
    </source>
</evidence>
<dbReference type="EMBL" id="CAJVCH010544800">
    <property type="protein sequence ID" value="CAG7827767.1"/>
    <property type="molecule type" value="Genomic_DNA"/>
</dbReference>
<reference evidence="2" key="1">
    <citation type="submission" date="2021-06" db="EMBL/GenBank/DDBJ databases">
        <authorList>
            <person name="Hodson N. C."/>
            <person name="Mongue J. A."/>
            <person name="Jaron S. K."/>
        </authorList>
    </citation>
    <scope>NUCLEOTIDE SEQUENCE</scope>
</reference>
<keyword evidence="1" id="KW-0732">Signal</keyword>
<feature type="chain" id="PRO_5035198665" evidence="1">
    <location>
        <begin position="27"/>
        <end position="90"/>
    </location>
</feature>
<evidence type="ECO:0000313" key="2">
    <source>
        <dbReference type="EMBL" id="CAG7827767.1"/>
    </source>
</evidence>
<organism evidence="2 3">
    <name type="scientific">Allacma fusca</name>
    <dbReference type="NCBI Taxonomy" id="39272"/>
    <lineage>
        <taxon>Eukaryota</taxon>
        <taxon>Metazoa</taxon>
        <taxon>Ecdysozoa</taxon>
        <taxon>Arthropoda</taxon>
        <taxon>Hexapoda</taxon>
        <taxon>Collembola</taxon>
        <taxon>Symphypleona</taxon>
        <taxon>Sminthuridae</taxon>
        <taxon>Allacma</taxon>
    </lineage>
</organism>
<name>A0A8J2L905_9HEXA</name>